<dbReference type="SMART" id="SM00763">
    <property type="entry name" value="AAA_PrkA"/>
    <property type="match status" value="1"/>
</dbReference>
<comment type="caution">
    <text evidence="2">The sequence shown here is derived from an EMBL/GenBank/DDBJ whole genome shotgun (WGS) entry which is preliminary data.</text>
</comment>
<accession>A0A0D2JJX8</accession>
<dbReference type="EMBL" id="AZAC01000001">
    <property type="protein sequence ID" value="KIX15936.1"/>
    <property type="molecule type" value="Genomic_DNA"/>
</dbReference>
<dbReference type="Gene3D" id="3.40.50.300">
    <property type="entry name" value="P-loop containing nucleotide triphosphate hydrolases"/>
    <property type="match status" value="1"/>
</dbReference>
<evidence type="ECO:0000313" key="2">
    <source>
        <dbReference type="EMBL" id="KIX15936.1"/>
    </source>
</evidence>
<dbReference type="Proteomes" id="UP000032233">
    <property type="component" value="Unassembled WGS sequence"/>
</dbReference>
<dbReference type="GO" id="GO:0004672">
    <property type="term" value="F:protein kinase activity"/>
    <property type="evidence" value="ECO:0007669"/>
    <property type="project" value="TreeGrafter"/>
</dbReference>
<dbReference type="InParanoid" id="A0A0D2JJX8"/>
<keyword evidence="3" id="KW-1185">Reference proteome</keyword>
<dbReference type="PANTHER" id="PTHR30267:SF2">
    <property type="entry name" value="PROTEIN PRKA"/>
    <property type="match status" value="1"/>
</dbReference>
<gene>
    <name evidence="2" type="ORF">X474_01410</name>
</gene>
<dbReference type="InterPro" id="IPR013153">
    <property type="entry name" value="Prk_AAA"/>
</dbReference>
<dbReference type="Pfam" id="PF06798">
    <property type="entry name" value="PrkA"/>
    <property type="match status" value="1"/>
</dbReference>
<reference evidence="2 3" key="1">
    <citation type="submission" date="2013-11" db="EMBL/GenBank/DDBJ databases">
        <title>Metagenomic analysis of a methanogenic consortium involved in long chain n-alkane degradation.</title>
        <authorList>
            <person name="Davidova I.A."/>
            <person name="Callaghan A.V."/>
            <person name="Wawrik B."/>
            <person name="Pruitt S."/>
            <person name="Marks C."/>
            <person name="Duncan K.E."/>
            <person name="Suflita J.M."/>
        </authorList>
    </citation>
    <scope>NUCLEOTIDE SEQUENCE [LARGE SCALE GENOMIC DNA]</scope>
    <source>
        <strain evidence="2 3">SPR</strain>
    </source>
</reference>
<dbReference type="PANTHER" id="PTHR30267">
    <property type="entry name" value="PROTEIN KINASE PRKA"/>
    <property type="match status" value="1"/>
</dbReference>
<dbReference type="PATRIC" id="fig|1429043.3.peg.299"/>
<dbReference type="STRING" id="1429043.X474_01410"/>
<dbReference type="AlphaFoldDB" id="A0A0D2JJX8"/>
<proteinExistence type="predicted"/>
<name>A0A0D2JJX8_9BACT</name>
<sequence length="787" mass="91950">MGSNIDKAMERLDQMDQVRNQLSTMSFESFLEMLVRSPRQVLRNIFQFFHDMVKAHIGEGHDEYPDDPESIGFRDYDCARLFVEGSDNPFFADRLFANRLVRLVENLRRGSQQNKIYIFDGPPGCGKSTFLNNLLRKFEEYANTDDGLRLEVNWRLDRKLLGDHSSHPQGPLIEKLHRLLGEAEDFEEFEGAPDEARAAWRERQLGKDQNSYLHGAYVEVPCPSHDHPILMIPRPIRRQFLEDLFHESDFLEILFNDKEYEWVLRDEPCTICQALYQSLLDRLKSHRQVMGMVFTRPYVFNRRLGEGISIFNPGDVTTRRPFFTDPVLQKRINMLMRGAHQVQYVYSRYAQTNNGIYALMDIKQKNTGRLVELHNIISEGVHKVETIEESVSSLFLALMNPEDKANIEGIPSFSDRIEYVNIPYVLDIRTEIKILLSVFGSHVTANFLPRVLENFARIIVSTRMKTHSRALTEWLGSAEKYNLYCDKHYRLLKMELYAGLIPPWLVEEDLKRFNTKVRRKLLAESETEGRKGLSGRDSIKIFSEFHSRYAKEGKLINMNMLYTYFTKVRKDLSEQIPTGFLDALLSLNDYTVLQQVKEALYYYNEERISKDIQNYLFALNYDLGASVICEYTGEPLTISEEYLTAIEYKLLGRGVGAARRKEFRKETQRQFTSKTLTQEMLLEGTTIAKTALFLQLRERYVHNLKEKVLDPFIENENFRRAIKDCGTDDFKTYDDRIRNEVSFMMNNLQEKHHYTSQGAKEVCMDIIDRGLVGKFNQEQKRPEPQTS</sequence>
<feature type="domain" description="PrkA AAA" evidence="1">
    <location>
        <begin position="25"/>
        <end position="471"/>
    </location>
</feature>
<evidence type="ECO:0000313" key="3">
    <source>
        <dbReference type="Proteomes" id="UP000032233"/>
    </source>
</evidence>
<protein>
    <submittedName>
        <fullName evidence="2">ATPase AAA</fullName>
    </submittedName>
</protein>
<evidence type="ECO:0000259" key="1">
    <source>
        <dbReference type="SMART" id="SM00763"/>
    </source>
</evidence>
<dbReference type="SUPFAM" id="SSF52540">
    <property type="entry name" value="P-loop containing nucleoside triphosphate hydrolases"/>
    <property type="match status" value="2"/>
</dbReference>
<dbReference type="InterPro" id="IPR027417">
    <property type="entry name" value="P-loop_NTPase"/>
</dbReference>
<dbReference type="InterPro" id="IPR010650">
    <property type="entry name" value="PrkA_C"/>
</dbReference>
<organism evidence="2 3">
    <name type="scientific">Dethiosulfatarculus sandiegensis</name>
    <dbReference type="NCBI Taxonomy" id="1429043"/>
    <lineage>
        <taxon>Bacteria</taxon>
        <taxon>Pseudomonadati</taxon>
        <taxon>Thermodesulfobacteriota</taxon>
        <taxon>Desulfarculia</taxon>
        <taxon>Desulfarculales</taxon>
        <taxon>Desulfarculaceae</taxon>
        <taxon>Dethiosulfatarculus</taxon>
    </lineage>
</organism>